<keyword evidence="3" id="KW-1185">Reference proteome</keyword>
<dbReference type="InterPro" id="IPR057251">
    <property type="entry name" value="FP_C"/>
</dbReference>
<organism evidence="2 3">
    <name type="scientific">Parnassius apollo</name>
    <name type="common">Apollo butterfly</name>
    <name type="synonym">Papilio apollo</name>
    <dbReference type="NCBI Taxonomy" id="110799"/>
    <lineage>
        <taxon>Eukaryota</taxon>
        <taxon>Metazoa</taxon>
        <taxon>Ecdysozoa</taxon>
        <taxon>Arthropoda</taxon>
        <taxon>Hexapoda</taxon>
        <taxon>Insecta</taxon>
        <taxon>Pterygota</taxon>
        <taxon>Neoptera</taxon>
        <taxon>Endopterygota</taxon>
        <taxon>Lepidoptera</taxon>
        <taxon>Glossata</taxon>
        <taxon>Ditrysia</taxon>
        <taxon>Papilionoidea</taxon>
        <taxon>Papilionidae</taxon>
        <taxon>Parnassiinae</taxon>
        <taxon>Parnassini</taxon>
        <taxon>Parnassius</taxon>
        <taxon>Parnassius</taxon>
    </lineage>
</organism>
<dbReference type="Proteomes" id="UP000691718">
    <property type="component" value="Unassembled WGS sequence"/>
</dbReference>
<gene>
    <name evidence="2" type="ORF">PAPOLLO_LOCUS12612</name>
</gene>
<sequence>MQVKFKDVKQLKEENDCLKSTVKNLNSRLSIMEQHSRMSNLEIQCVPEHRAENIPNIITQIGKITGTKISDADIHKCTRIAKINPENARPRSIIVKFACPWVRDTFLAGVINFNKRNTNEKLNTELKKIHALARATAKKLKYKFVWIKNGRVFLRKTDNTEHIVVRNIEQLEDLQ</sequence>
<evidence type="ECO:0000313" key="2">
    <source>
        <dbReference type="EMBL" id="CAG4994327.1"/>
    </source>
</evidence>
<dbReference type="OrthoDB" id="7471137at2759"/>
<accession>A0A8S3X061</accession>
<dbReference type="EMBL" id="CAJQZP010000890">
    <property type="protein sequence ID" value="CAG4994327.1"/>
    <property type="molecule type" value="Genomic_DNA"/>
</dbReference>
<feature type="domain" description="FP protein C-terminal" evidence="1">
    <location>
        <begin position="126"/>
        <end position="174"/>
    </location>
</feature>
<protein>
    <submittedName>
        <fullName evidence="2">(apollo) hypothetical protein</fullName>
    </submittedName>
</protein>
<dbReference type="AlphaFoldDB" id="A0A8S3X061"/>
<comment type="caution">
    <text evidence="2">The sequence shown here is derived from an EMBL/GenBank/DDBJ whole genome shotgun (WGS) entry which is preliminary data.</text>
</comment>
<reference evidence="2" key="1">
    <citation type="submission" date="2021-04" db="EMBL/GenBank/DDBJ databases">
        <authorList>
            <person name="Tunstrom K."/>
        </authorList>
    </citation>
    <scope>NUCLEOTIDE SEQUENCE</scope>
</reference>
<dbReference type="Pfam" id="PF25298">
    <property type="entry name" value="Baculo_FP_2nd"/>
    <property type="match status" value="1"/>
</dbReference>
<evidence type="ECO:0000313" key="3">
    <source>
        <dbReference type="Proteomes" id="UP000691718"/>
    </source>
</evidence>
<name>A0A8S3X061_PARAO</name>
<evidence type="ECO:0000259" key="1">
    <source>
        <dbReference type="Pfam" id="PF25298"/>
    </source>
</evidence>
<proteinExistence type="predicted"/>